<dbReference type="GO" id="GO:0044423">
    <property type="term" value="C:virion component"/>
    <property type="evidence" value="ECO:0007669"/>
    <property type="project" value="UniProtKB-KW"/>
</dbReference>
<keyword evidence="3" id="KW-1244">Viral short tail ejection system</keyword>
<feature type="compositionally biased region" description="Polar residues" evidence="11">
    <location>
        <begin position="1"/>
        <end position="12"/>
    </location>
</feature>
<dbReference type="InterPro" id="IPR020991">
    <property type="entry name" value="Connector_podovirus"/>
</dbReference>
<dbReference type="GO" id="GO:0099002">
    <property type="term" value="P:symbiont genome ejection through host cell envelope, short tail mechanism"/>
    <property type="evidence" value="ECO:0007669"/>
    <property type="project" value="UniProtKB-KW"/>
</dbReference>
<comment type="subcellular location">
    <subcellularLocation>
        <location evidence="2">Virion</location>
    </subcellularLocation>
</comment>
<evidence type="ECO:0000256" key="7">
    <source>
        <dbReference type="ARBA" id="ARBA00022950"/>
    </source>
</evidence>
<keyword evidence="4" id="KW-1162">Viral penetration into host cytoplasm</keyword>
<evidence type="ECO:0000256" key="3">
    <source>
        <dbReference type="ARBA" id="ARBA00022470"/>
    </source>
</evidence>
<dbReference type="Pfam" id="PF12236">
    <property type="entry name" value="Head-tail_con"/>
    <property type="match status" value="1"/>
</dbReference>
<accession>A0A6J5LE91</accession>
<dbReference type="EMBL" id="LR796255">
    <property type="protein sequence ID" value="CAB4131912.1"/>
    <property type="molecule type" value="Genomic_DNA"/>
</dbReference>
<sequence>MSEFTSDAQSNPKTPPRDKLYTRWGQLKTERATWYPHWKELSDYLLPRSGRFFIQDRDRGQRRHNSIYDNTGTRALRILGAGMMSGATSPARPWFRLTIADPDLAQYGPVKQWLADVSNLMLAIFQKSNTYRSLHSMYEELGTFGTGASIVMPDFKNVIHHQTLTCGEYCIATDFRGQVNTLYREFQIPVHAMVQEFGYDNCSKSVKNMWDRGTLDTWVTIVHCIEPRSDRERDIRKKDAKNMAWRSVYFELNAEPNKYLRESGFKEFPALAPRWAVAGGDIYGNSPGMEALGDVKQLQHEQLRKAQGIDFKTLPPLQVPTSMKNRDVDRMPGGISYYDATTQGGGIRSAFEVNLDLNHLLMDIQDVRERIKGSFYADLFLMLANGVNTSMTATEVAERHEEKLLMLGPVLERLHNELLDPMIEMTFSRMIEAGIVPPPPEELQGMDISVEFVSMLAQAQRAIATNGIDRFVGNLGAVANFKPEVLDKFNSDEWADAYSDMLGVDPKLIIPNDKVAVIRQQRAAAQAAAAQAQSMQQGAQTARDLSQADTSGQNGLTDVMNMFSGYNSPSAIEV</sequence>
<evidence type="ECO:0000256" key="11">
    <source>
        <dbReference type="SAM" id="MobiDB-lite"/>
    </source>
</evidence>
<organism evidence="12">
    <name type="scientific">uncultured Caudovirales phage</name>
    <dbReference type="NCBI Taxonomy" id="2100421"/>
    <lineage>
        <taxon>Viruses</taxon>
        <taxon>Duplodnaviria</taxon>
        <taxon>Heunggongvirae</taxon>
        <taxon>Uroviricota</taxon>
        <taxon>Caudoviricetes</taxon>
        <taxon>Peduoviridae</taxon>
        <taxon>Maltschvirus</taxon>
        <taxon>Maltschvirus maltsch</taxon>
    </lineage>
</organism>
<comment type="function">
    <text evidence="1">Forms the portal vertex of the capsid. This portal plays critical roles in head assembly, genome packaging, neck/tail attachment, and genome ejection. The portal protein multimerizes as a single ring-shaped homododecamer arranged around a central channel.</text>
</comment>
<evidence type="ECO:0000256" key="4">
    <source>
        <dbReference type="ARBA" id="ARBA00022595"/>
    </source>
</evidence>
<evidence type="ECO:0000256" key="9">
    <source>
        <dbReference type="ARBA" id="ARBA00023219"/>
    </source>
</evidence>
<protein>
    <submittedName>
        <fullName evidence="12">Head-to-tail connector protein, podovirus-type</fullName>
    </submittedName>
</protein>
<reference evidence="12" key="1">
    <citation type="submission" date="2020-04" db="EMBL/GenBank/DDBJ databases">
        <authorList>
            <person name="Chiriac C."/>
            <person name="Salcher M."/>
            <person name="Ghai R."/>
            <person name="Kavagutti S V."/>
        </authorList>
    </citation>
    <scope>NUCLEOTIDE SEQUENCE</scope>
</reference>
<keyword evidence="6" id="KW-0946">Virion</keyword>
<evidence type="ECO:0000313" key="12">
    <source>
        <dbReference type="EMBL" id="CAB4131912.1"/>
    </source>
</evidence>
<evidence type="ECO:0000256" key="5">
    <source>
        <dbReference type="ARBA" id="ARBA00022612"/>
    </source>
</evidence>
<evidence type="ECO:0000256" key="8">
    <source>
        <dbReference type="ARBA" id="ARBA00023009"/>
    </source>
</evidence>
<evidence type="ECO:0000256" key="1">
    <source>
        <dbReference type="ARBA" id="ARBA00003421"/>
    </source>
</evidence>
<gene>
    <name evidence="12" type="ORF">UFOVP137_29</name>
</gene>
<keyword evidence="10" id="KW-1160">Virus entry into host cell</keyword>
<name>A0A6J5LE91_9CAUD</name>
<keyword evidence="9" id="KW-0231">Viral genome packaging</keyword>
<keyword evidence="5" id="KW-1188">Viral release from host cell</keyword>
<feature type="region of interest" description="Disordered" evidence="11">
    <location>
        <begin position="1"/>
        <end position="20"/>
    </location>
</feature>
<evidence type="ECO:0000256" key="10">
    <source>
        <dbReference type="ARBA" id="ARBA00023296"/>
    </source>
</evidence>
<evidence type="ECO:0000256" key="2">
    <source>
        <dbReference type="ARBA" id="ARBA00004328"/>
    </source>
</evidence>
<keyword evidence="7" id="KW-0118">Viral capsid assembly</keyword>
<keyword evidence="8" id="KW-1171">Viral genome ejection through host cell envelope</keyword>
<evidence type="ECO:0000256" key="6">
    <source>
        <dbReference type="ARBA" id="ARBA00022844"/>
    </source>
</evidence>
<proteinExistence type="predicted"/>